<dbReference type="EMBL" id="BMPI01000026">
    <property type="protein sequence ID" value="GGM44393.1"/>
    <property type="molecule type" value="Genomic_DNA"/>
</dbReference>
<reference evidence="3" key="1">
    <citation type="journal article" date="2014" name="Int. J. Syst. Evol. Microbiol.">
        <title>Complete genome sequence of Corynebacterium casei LMG S-19264T (=DSM 44701T), isolated from a smear-ripened cheese.</title>
        <authorList>
            <consortium name="US DOE Joint Genome Institute (JGI-PGF)"/>
            <person name="Walter F."/>
            <person name="Albersmeier A."/>
            <person name="Kalinowski J."/>
            <person name="Ruckert C."/>
        </authorList>
    </citation>
    <scope>NUCLEOTIDE SEQUENCE</scope>
    <source>
        <strain evidence="3">JCM 19831</strain>
    </source>
</reference>
<organism evidence="3 4">
    <name type="scientific">Dactylosporangium sucinum</name>
    <dbReference type="NCBI Taxonomy" id="1424081"/>
    <lineage>
        <taxon>Bacteria</taxon>
        <taxon>Bacillati</taxon>
        <taxon>Actinomycetota</taxon>
        <taxon>Actinomycetes</taxon>
        <taxon>Micromonosporales</taxon>
        <taxon>Micromonosporaceae</taxon>
        <taxon>Dactylosporangium</taxon>
    </lineage>
</organism>
<feature type="chain" id="PRO_5038885116" description="Integral membrane protein" evidence="2">
    <location>
        <begin position="21"/>
        <end position="308"/>
    </location>
</feature>
<evidence type="ECO:0000313" key="4">
    <source>
        <dbReference type="Proteomes" id="UP000642070"/>
    </source>
</evidence>
<protein>
    <recommendedName>
        <fullName evidence="5">Integral membrane protein</fullName>
    </recommendedName>
</protein>
<dbReference type="AlphaFoldDB" id="A0A917WZD5"/>
<keyword evidence="1" id="KW-0472">Membrane</keyword>
<keyword evidence="4" id="KW-1185">Reference proteome</keyword>
<comment type="caution">
    <text evidence="3">The sequence shown here is derived from an EMBL/GenBank/DDBJ whole genome shotgun (WGS) entry which is preliminary data.</text>
</comment>
<feature type="transmembrane region" description="Helical" evidence="1">
    <location>
        <begin position="219"/>
        <end position="239"/>
    </location>
</feature>
<gene>
    <name evidence="3" type="ORF">GCM10007977_052470</name>
</gene>
<feature type="transmembrane region" description="Helical" evidence="1">
    <location>
        <begin position="186"/>
        <end position="207"/>
    </location>
</feature>
<proteinExistence type="predicted"/>
<keyword evidence="1" id="KW-1133">Transmembrane helix</keyword>
<keyword evidence="1" id="KW-0812">Transmembrane</keyword>
<evidence type="ECO:0000313" key="3">
    <source>
        <dbReference type="EMBL" id="GGM44393.1"/>
    </source>
</evidence>
<keyword evidence="2" id="KW-0732">Signal</keyword>
<name>A0A917WZD5_9ACTN</name>
<reference evidence="3" key="2">
    <citation type="submission" date="2020-09" db="EMBL/GenBank/DDBJ databases">
        <authorList>
            <person name="Sun Q."/>
            <person name="Ohkuma M."/>
        </authorList>
    </citation>
    <scope>NUCLEOTIDE SEQUENCE</scope>
    <source>
        <strain evidence="3">JCM 19831</strain>
    </source>
</reference>
<evidence type="ECO:0000256" key="2">
    <source>
        <dbReference type="SAM" id="SignalP"/>
    </source>
</evidence>
<feature type="transmembrane region" description="Helical" evidence="1">
    <location>
        <begin position="279"/>
        <end position="301"/>
    </location>
</feature>
<evidence type="ECO:0008006" key="5">
    <source>
        <dbReference type="Google" id="ProtNLM"/>
    </source>
</evidence>
<feature type="transmembrane region" description="Helical" evidence="1">
    <location>
        <begin position="163"/>
        <end position="179"/>
    </location>
</feature>
<evidence type="ECO:0000256" key="1">
    <source>
        <dbReference type="SAM" id="Phobius"/>
    </source>
</evidence>
<accession>A0A917WZD5</accession>
<feature type="transmembrane region" description="Helical" evidence="1">
    <location>
        <begin position="246"/>
        <end position="267"/>
    </location>
</feature>
<feature type="signal peptide" evidence="2">
    <location>
        <begin position="1"/>
        <end position="20"/>
    </location>
</feature>
<dbReference type="Proteomes" id="UP000642070">
    <property type="component" value="Unassembled WGS sequence"/>
</dbReference>
<sequence length="308" mass="31531">MLAVLAGVAAALAWCGPAGAHGADAPVAANYRVVVGEVSVPGVRVRPVEGGARLELTNASGREVVVLGLQGEEFLRVRPGGVDENRRSPTWFASRSLTGTARGGDASAAPEWHTLATEPVVRWHDERARELPARAWSVPLLVDGRDPGIVRGTIEPAPAPPTGWWWAGALVAGLLVAGLHRRRWAVVGVAVAAGGLTVAWIAGSAVLATSPADGLGIQLLARLWPLLTGVGVVAAGIGLALRRIDLVVAIAGACLAVMVGFAESAVFRDGVLAGPGWGRWAVAAALAGGLGLAVSGAIRWYRTAGTEK</sequence>
<dbReference type="RefSeq" id="WP_190252584.1">
    <property type="nucleotide sequence ID" value="NZ_BMPI01000026.1"/>
</dbReference>